<reference evidence="1" key="1">
    <citation type="submission" date="2021-02" db="EMBL/GenBank/DDBJ databases">
        <authorList>
            <person name="Nowell W R."/>
        </authorList>
    </citation>
    <scope>NUCLEOTIDE SEQUENCE</scope>
</reference>
<proteinExistence type="predicted"/>
<dbReference type="Proteomes" id="UP000663854">
    <property type="component" value="Unassembled WGS sequence"/>
</dbReference>
<keyword evidence="4" id="KW-1185">Reference proteome</keyword>
<organism evidence="1 3">
    <name type="scientific">Rotaria sordida</name>
    <dbReference type="NCBI Taxonomy" id="392033"/>
    <lineage>
        <taxon>Eukaryota</taxon>
        <taxon>Metazoa</taxon>
        <taxon>Spiralia</taxon>
        <taxon>Gnathifera</taxon>
        <taxon>Rotifera</taxon>
        <taxon>Eurotatoria</taxon>
        <taxon>Bdelloidea</taxon>
        <taxon>Philodinida</taxon>
        <taxon>Philodinidae</taxon>
        <taxon>Rotaria</taxon>
    </lineage>
</organism>
<dbReference type="AlphaFoldDB" id="A0A815MNK1"/>
<evidence type="ECO:0000313" key="2">
    <source>
        <dbReference type="EMBL" id="CAF1631595.1"/>
    </source>
</evidence>
<dbReference type="Proteomes" id="UP000663870">
    <property type="component" value="Unassembled WGS sequence"/>
</dbReference>
<feature type="non-terminal residue" evidence="1">
    <location>
        <position position="37"/>
    </location>
</feature>
<dbReference type="EMBL" id="CAJNOH010006268">
    <property type="protein sequence ID" value="CAF1427204.1"/>
    <property type="molecule type" value="Genomic_DNA"/>
</dbReference>
<evidence type="ECO:0000313" key="4">
    <source>
        <dbReference type="Proteomes" id="UP000663870"/>
    </source>
</evidence>
<accession>A0A815MNK1</accession>
<dbReference type="EMBL" id="CAJNOL010007831">
    <property type="protein sequence ID" value="CAF1631595.1"/>
    <property type="molecule type" value="Genomic_DNA"/>
</dbReference>
<sequence length="37" mass="4375">MSDKRIPFHLCDISNPPSYFNQQQQYPPFIAPKSSYE</sequence>
<gene>
    <name evidence="2" type="ORF">JXQ802_LOCUS51870</name>
    <name evidence="1" type="ORF">PYM288_LOCUS35606</name>
</gene>
<name>A0A815MNK1_9BILA</name>
<evidence type="ECO:0000313" key="3">
    <source>
        <dbReference type="Proteomes" id="UP000663854"/>
    </source>
</evidence>
<evidence type="ECO:0000313" key="1">
    <source>
        <dbReference type="EMBL" id="CAF1427204.1"/>
    </source>
</evidence>
<protein>
    <submittedName>
        <fullName evidence="1">Uncharacterized protein</fullName>
    </submittedName>
</protein>
<comment type="caution">
    <text evidence="1">The sequence shown here is derived from an EMBL/GenBank/DDBJ whole genome shotgun (WGS) entry which is preliminary data.</text>
</comment>